<feature type="transmembrane region" description="Helical" evidence="7">
    <location>
        <begin position="280"/>
        <end position="302"/>
    </location>
</feature>
<evidence type="ECO:0000256" key="4">
    <source>
        <dbReference type="ARBA" id="ARBA00022989"/>
    </source>
</evidence>
<evidence type="ECO:0000256" key="2">
    <source>
        <dbReference type="ARBA" id="ARBA00022448"/>
    </source>
</evidence>
<dbReference type="InterPro" id="IPR044880">
    <property type="entry name" value="NCX_ion-bd_dom_sf"/>
</dbReference>
<dbReference type="GO" id="GO:0012505">
    <property type="term" value="C:endomembrane system"/>
    <property type="evidence" value="ECO:0007669"/>
    <property type="project" value="UniProtKB-SubCell"/>
</dbReference>
<evidence type="ECO:0000259" key="8">
    <source>
        <dbReference type="Pfam" id="PF01699"/>
    </source>
</evidence>
<feature type="transmembrane region" description="Helical" evidence="7">
    <location>
        <begin position="414"/>
        <end position="433"/>
    </location>
</feature>
<feature type="transmembrane region" description="Helical" evidence="7">
    <location>
        <begin position="196"/>
        <end position="219"/>
    </location>
</feature>
<protein>
    <recommendedName>
        <fullName evidence="8">Sodium/calcium exchanger membrane region domain-containing protein</fullName>
    </recommendedName>
</protein>
<dbReference type="InterPro" id="IPR004837">
    <property type="entry name" value="NaCa_Exmemb"/>
</dbReference>
<dbReference type="EMBL" id="HBGQ01041541">
    <property type="protein sequence ID" value="CAD9434838.1"/>
    <property type="molecule type" value="Transcribed_RNA"/>
</dbReference>
<feature type="transmembrane region" description="Helical" evidence="7">
    <location>
        <begin position="390"/>
        <end position="407"/>
    </location>
</feature>
<feature type="transmembrane region" description="Helical" evidence="7">
    <location>
        <begin position="114"/>
        <end position="137"/>
    </location>
</feature>
<evidence type="ECO:0000256" key="6">
    <source>
        <dbReference type="ARBA" id="ARBA00023136"/>
    </source>
</evidence>
<sequence length="440" mass="47005">MSRFVKGTSTPKPANIDGSGIISMFKHPLSVLLVCCPLGLASSVFHWGDVSTFCLNFFSLIPLAKILGDATEELAAGLRNDMLAGLLNATFGNAVEVVIMMQTLRAGLIGVVKASLLGSVLSNLLLVLGMSFFFGGLMSGGKKKRKVPVERTSMRLSSRQSLTFAGSEPDAPHEAVGLQEETYTELIGEKVQTFSVLTALVNTSMLLLSCLSLCLVTVFYTEVHGNESVEDVEDVILPVSRICSVIIMIAYGAYIFFQLVTHREAMAEDNDDGDGGEEEVPALSICEAVMVMFVVTLVVAFSSEMLVESLEGVVEHVGISPHFIGIILLPIVGNACEHASAIRFAVMDKPGLSIGIAVGSSTQISLFVVPFSVLAGWVLDKPMDLNFGQLNTTLMSISVIVVLSVVVDGTANWLQGYLLMSAYVVAAVLYWHLPNDGSAL</sequence>
<evidence type="ECO:0000256" key="5">
    <source>
        <dbReference type="ARBA" id="ARBA00023065"/>
    </source>
</evidence>
<dbReference type="PANTHER" id="PTHR31503">
    <property type="entry name" value="VACUOLAR CALCIUM ION TRANSPORTER"/>
    <property type="match status" value="1"/>
</dbReference>
<proteinExistence type="predicted"/>
<keyword evidence="4 7" id="KW-1133">Transmembrane helix</keyword>
<dbReference type="PANTHER" id="PTHR31503:SF22">
    <property type="entry name" value="VACUOLAR CALCIUM ION TRANSPORTER"/>
    <property type="match status" value="1"/>
</dbReference>
<feature type="transmembrane region" description="Helical" evidence="7">
    <location>
        <begin position="354"/>
        <end position="378"/>
    </location>
</feature>
<comment type="subcellular location">
    <subcellularLocation>
        <location evidence="1">Endomembrane system</location>
        <topology evidence="1">Multi-pass membrane protein</topology>
    </subcellularLocation>
</comment>
<feature type="domain" description="Sodium/calcium exchanger membrane region" evidence="8">
    <location>
        <begin position="52"/>
        <end position="147"/>
    </location>
</feature>
<evidence type="ECO:0000256" key="7">
    <source>
        <dbReference type="SAM" id="Phobius"/>
    </source>
</evidence>
<dbReference type="GO" id="GO:0006874">
    <property type="term" value="P:intracellular calcium ion homeostasis"/>
    <property type="evidence" value="ECO:0007669"/>
    <property type="project" value="TreeGrafter"/>
</dbReference>
<dbReference type="InterPro" id="IPR004713">
    <property type="entry name" value="CaH_exchang"/>
</dbReference>
<evidence type="ECO:0000313" key="9">
    <source>
        <dbReference type="EMBL" id="CAD9434838.1"/>
    </source>
</evidence>
<reference evidence="9" key="1">
    <citation type="submission" date="2021-01" db="EMBL/GenBank/DDBJ databases">
        <authorList>
            <person name="Corre E."/>
            <person name="Pelletier E."/>
            <person name="Niang G."/>
            <person name="Scheremetjew M."/>
            <person name="Finn R."/>
            <person name="Kale V."/>
            <person name="Holt S."/>
            <person name="Cochrane G."/>
            <person name="Meng A."/>
            <person name="Brown T."/>
            <person name="Cohen L."/>
        </authorList>
    </citation>
    <scope>NUCLEOTIDE SEQUENCE</scope>
    <source>
        <strain evidence="9">CCMP2222</strain>
    </source>
</reference>
<accession>A0A7S2CVX6</accession>
<keyword evidence="6 7" id="KW-0472">Membrane</keyword>
<feature type="domain" description="Sodium/calcium exchanger membrane region" evidence="8">
    <location>
        <begin position="289"/>
        <end position="429"/>
    </location>
</feature>
<dbReference type="AlphaFoldDB" id="A0A7S2CVX6"/>
<organism evidence="9">
    <name type="scientific">Alexandrium andersonii</name>
    <dbReference type="NCBI Taxonomy" id="327968"/>
    <lineage>
        <taxon>Eukaryota</taxon>
        <taxon>Sar</taxon>
        <taxon>Alveolata</taxon>
        <taxon>Dinophyceae</taxon>
        <taxon>Gonyaulacales</taxon>
        <taxon>Pyrocystaceae</taxon>
        <taxon>Alexandrium</taxon>
    </lineage>
</organism>
<name>A0A7S2CVX6_9DINO</name>
<feature type="transmembrane region" description="Helical" evidence="7">
    <location>
        <begin position="239"/>
        <end position="260"/>
    </location>
</feature>
<dbReference type="GO" id="GO:0005774">
    <property type="term" value="C:vacuolar membrane"/>
    <property type="evidence" value="ECO:0007669"/>
    <property type="project" value="UniProtKB-ARBA"/>
</dbReference>
<dbReference type="Gene3D" id="1.20.1420.30">
    <property type="entry name" value="NCX, central ion-binding region"/>
    <property type="match status" value="1"/>
</dbReference>
<evidence type="ECO:0000256" key="1">
    <source>
        <dbReference type="ARBA" id="ARBA00004127"/>
    </source>
</evidence>
<keyword evidence="5" id="KW-0406">Ion transport</keyword>
<keyword evidence="2" id="KW-0813">Transport</keyword>
<feature type="transmembrane region" description="Helical" evidence="7">
    <location>
        <begin position="322"/>
        <end position="342"/>
    </location>
</feature>
<keyword evidence="3 7" id="KW-0812">Transmembrane</keyword>
<dbReference type="Pfam" id="PF01699">
    <property type="entry name" value="Na_Ca_ex"/>
    <property type="match status" value="2"/>
</dbReference>
<dbReference type="GO" id="GO:0015369">
    <property type="term" value="F:calcium:proton antiporter activity"/>
    <property type="evidence" value="ECO:0007669"/>
    <property type="project" value="TreeGrafter"/>
</dbReference>
<gene>
    <name evidence="9" type="ORF">AAND1436_LOCUS20310</name>
</gene>
<evidence type="ECO:0000256" key="3">
    <source>
        <dbReference type="ARBA" id="ARBA00022692"/>
    </source>
</evidence>